<protein>
    <submittedName>
        <fullName evidence="1">Uncharacterized protein</fullName>
    </submittedName>
</protein>
<dbReference type="AlphaFoldDB" id="A0A7W8E205"/>
<organism evidence="1 2">
    <name type="scientific">Rhodopseudomonas rhenobacensis</name>
    <dbReference type="NCBI Taxonomy" id="87461"/>
    <lineage>
        <taxon>Bacteria</taxon>
        <taxon>Pseudomonadati</taxon>
        <taxon>Pseudomonadota</taxon>
        <taxon>Alphaproteobacteria</taxon>
        <taxon>Hyphomicrobiales</taxon>
        <taxon>Nitrobacteraceae</taxon>
        <taxon>Rhodopseudomonas</taxon>
    </lineage>
</organism>
<dbReference type="Proteomes" id="UP000542353">
    <property type="component" value="Unassembled WGS sequence"/>
</dbReference>
<dbReference type="RefSeq" id="WP_184261722.1">
    <property type="nucleotide sequence ID" value="NZ_JACHIH010000036.1"/>
</dbReference>
<comment type="caution">
    <text evidence="1">The sequence shown here is derived from an EMBL/GenBank/DDBJ whole genome shotgun (WGS) entry which is preliminary data.</text>
</comment>
<name>A0A7W8E205_9BRAD</name>
<keyword evidence="2" id="KW-1185">Reference proteome</keyword>
<accession>A0A7W8E205</accession>
<reference evidence="1 2" key="1">
    <citation type="submission" date="2020-08" db="EMBL/GenBank/DDBJ databases">
        <title>Genomic Encyclopedia of Type Strains, Phase IV (KMG-IV): sequencing the most valuable type-strain genomes for metagenomic binning, comparative biology and taxonomic classification.</title>
        <authorList>
            <person name="Goeker M."/>
        </authorList>
    </citation>
    <scope>NUCLEOTIDE SEQUENCE [LARGE SCALE GENOMIC DNA]</scope>
    <source>
        <strain evidence="1 2">DSM 12706</strain>
    </source>
</reference>
<sequence length="46" mass="5225">MNVQTWLHDDPAPDRAPEFETVQCPACTQLHFINRATGKLLSDNKD</sequence>
<evidence type="ECO:0000313" key="1">
    <source>
        <dbReference type="EMBL" id="MBB5049446.1"/>
    </source>
</evidence>
<evidence type="ECO:0000313" key="2">
    <source>
        <dbReference type="Proteomes" id="UP000542353"/>
    </source>
</evidence>
<gene>
    <name evidence="1" type="ORF">HNR60_004224</name>
</gene>
<dbReference type="EMBL" id="JACHIH010000036">
    <property type="protein sequence ID" value="MBB5049446.1"/>
    <property type="molecule type" value="Genomic_DNA"/>
</dbReference>
<proteinExistence type="predicted"/>